<organism evidence="5 6">
    <name type="scientific">Microbacterium saccharophilum</name>
    <dbReference type="NCBI Taxonomy" id="1213358"/>
    <lineage>
        <taxon>Bacteria</taxon>
        <taxon>Bacillati</taxon>
        <taxon>Actinomycetota</taxon>
        <taxon>Actinomycetes</taxon>
        <taxon>Micrococcales</taxon>
        <taxon>Microbacteriaceae</taxon>
        <taxon>Microbacterium</taxon>
    </lineage>
</organism>
<feature type="signal peptide" evidence="3">
    <location>
        <begin position="1"/>
        <end position="28"/>
    </location>
</feature>
<proteinExistence type="inferred from homology"/>
<keyword evidence="2 3" id="KW-0732">Signal</keyword>
<evidence type="ECO:0000313" key="5">
    <source>
        <dbReference type="EMBL" id="SFI61247.1"/>
    </source>
</evidence>
<dbReference type="EMBL" id="FOQZ01000003">
    <property type="protein sequence ID" value="SFI61247.1"/>
    <property type="molecule type" value="Genomic_DNA"/>
</dbReference>
<evidence type="ECO:0000313" key="6">
    <source>
        <dbReference type="Proteomes" id="UP000198702"/>
    </source>
</evidence>
<evidence type="ECO:0000256" key="2">
    <source>
        <dbReference type="ARBA" id="ARBA00022729"/>
    </source>
</evidence>
<name>A0A7Z7D0F1_9MICO</name>
<dbReference type="RefSeq" id="WP_028496723.1">
    <property type="nucleotide sequence ID" value="NZ_FOQZ01000003.1"/>
</dbReference>
<accession>A0A7Z7D0F1</accession>
<comment type="similarity">
    <text evidence="1">Belongs to the leucine-binding protein family.</text>
</comment>
<comment type="caution">
    <text evidence="5">The sequence shown here is derived from an EMBL/GenBank/DDBJ whole genome shotgun (WGS) entry which is preliminary data.</text>
</comment>
<dbReference type="PANTHER" id="PTHR30483:SF6">
    <property type="entry name" value="PERIPLASMIC BINDING PROTEIN OF ABC TRANSPORTER FOR NATURAL AMINO ACIDS"/>
    <property type="match status" value="1"/>
</dbReference>
<dbReference type="Pfam" id="PF13458">
    <property type="entry name" value="Peripla_BP_6"/>
    <property type="match status" value="1"/>
</dbReference>
<dbReference type="InterPro" id="IPR051010">
    <property type="entry name" value="BCAA_transport"/>
</dbReference>
<dbReference type="AlphaFoldDB" id="A0A7Z7D0F1"/>
<evidence type="ECO:0000259" key="4">
    <source>
        <dbReference type="Pfam" id="PF13458"/>
    </source>
</evidence>
<dbReference type="Proteomes" id="UP000198702">
    <property type="component" value="Unassembled WGS sequence"/>
</dbReference>
<dbReference type="PROSITE" id="PS51257">
    <property type="entry name" value="PROKAR_LIPOPROTEIN"/>
    <property type="match status" value="1"/>
</dbReference>
<dbReference type="Gene3D" id="3.40.50.2300">
    <property type="match status" value="2"/>
</dbReference>
<sequence length="399" mass="42441">MTLTRKLTGIVAGALALALAGCAGPAGEATDQETLLVYADVSLTGVLAGSSQAQVEGLTAAVDSINAQGGIEGRQLELKVVNDELDATKALTLLQEQLDTRKPDFVWHGVSSNVALAILPALTRNGVFSMGTPSNDAINDPAMYPYAFATQAKAKLDAEAAVARLVEEGVRRVALITNSDANGQNAATSYMAAFDAAGIEYAYEDYTPQDIDMVAQLQRLQATNPEVLFVEGYGAPGGYVLKSRTKLGWDIPTRATNSIGNGVNLGLVSDPRDWVNLELIIHPINTAERTTGDSAAFETLVSSLDEQGSAFDQSMQLYTYPWDALHLYKAAVEQAGTTDAEAVTAAMESLQPVDGESPFLTFPTMRYTPDDHFLNLEADEAFIYLPAGPTDRGTLQPAN</sequence>
<feature type="chain" id="PRO_5031232417" evidence="3">
    <location>
        <begin position="29"/>
        <end position="399"/>
    </location>
</feature>
<gene>
    <name evidence="5" type="ORF">SAMN04487751_2385</name>
</gene>
<evidence type="ECO:0000256" key="3">
    <source>
        <dbReference type="SAM" id="SignalP"/>
    </source>
</evidence>
<dbReference type="InterPro" id="IPR028082">
    <property type="entry name" value="Peripla_BP_I"/>
</dbReference>
<reference evidence="5 6" key="1">
    <citation type="submission" date="2016-10" db="EMBL/GenBank/DDBJ databases">
        <authorList>
            <person name="Varghese N."/>
            <person name="Submissions S."/>
        </authorList>
    </citation>
    <scope>NUCLEOTIDE SEQUENCE [LARGE SCALE GENOMIC DNA]</scope>
    <source>
        <strain evidence="5 6">UNC380MFSha3.1</strain>
    </source>
</reference>
<feature type="domain" description="Leucine-binding protein" evidence="4">
    <location>
        <begin position="42"/>
        <end position="372"/>
    </location>
</feature>
<dbReference type="SUPFAM" id="SSF53822">
    <property type="entry name" value="Periplasmic binding protein-like I"/>
    <property type="match status" value="1"/>
</dbReference>
<evidence type="ECO:0000256" key="1">
    <source>
        <dbReference type="ARBA" id="ARBA00010062"/>
    </source>
</evidence>
<protein>
    <submittedName>
        <fullName evidence="5">Substrate-binding protein</fullName>
    </submittedName>
</protein>
<dbReference type="PANTHER" id="PTHR30483">
    <property type="entry name" value="LEUCINE-SPECIFIC-BINDING PROTEIN"/>
    <property type="match status" value="1"/>
</dbReference>
<dbReference type="InterPro" id="IPR028081">
    <property type="entry name" value="Leu-bd"/>
</dbReference>